<dbReference type="Proteomes" id="UP000283786">
    <property type="component" value="Chromosome"/>
</dbReference>
<accession>A0A418SJA8</accession>
<organism evidence="1 2">
    <name type="scientific">Pseudooceanicola algae</name>
    <dbReference type="NCBI Taxonomy" id="1537215"/>
    <lineage>
        <taxon>Bacteria</taxon>
        <taxon>Pseudomonadati</taxon>
        <taxon>Pseudomonadota</taxon>
        <taxon>Alphaproteobacteria</taxon>
        <taxon>Rhodobacterales</taxon>
        <taxon>Paracoccaceae</taxon>
        <taxon>Pseudooceanicola</taxon>
    </lineage>
</organism>
<keyword evidence="2" id="KW-1185">Reference proteome</keyword>
<proteinExistence type="predicted"/>
<evidence type="ECO:0000313" key="1">
    <source>
        <dbReference type="EMBL" id="QPM90195.1"/>
    </source>
</evidence>
<protein>
    <recommendedName>
        <fullName evidence="3">Fenitrothion hydrolase</fullName>
    </recommendedName>
</protein>
<dbReference type="EMBL" id="CP060436">
    <property type="protein sequence ID" value="QPM90195.1"/>
    <property type="molecule type" value="Genomic_DNA"/>
</dbReference>
<name>A0A418SJA8_9RHOB</name>
<sequence>MLLLPTDLYIAGGVASVVATVLLILLLPDPWARAMFRPIAGMRAVMRASGRARWSVLTSGLSALLLVWALIEGGRGSQDPTHNPLPLLIWTGCWVFLFAGQGVLGDLWRWLSPFRAPLALLRLVGLRPLLRWPRALGHWPALLVWLAFSALLMIDIAPTDPDRLARIVAGYWVLTLLGCLIFGPVWLARGEGISVVLRQYARLAPLRRIGGRLRIGMPGWGLASGPRPGWSLALLMLVLLGTGSFDGLNETFRWLSWIGVNPLAFEGRSQVIAENAVGLALAIALLVAAYGMTIQAGLGLIGDQRFGLYFRALAPAILPIAFAYHLAHYLPVALVEGQYFADMISHHLGGPEIEVTTGFLFVPAKVRLLFLAQAGAVVLGHILAILMSHTIALRLTGDHAKAVLCQTPLALFMILYTLFGLWLLASPRGA</sequence>
<reference evidence="1 2" key="1">
    <citation type="submission" date="2020-08" db="EMBL/GenBank/DDBJ databases">
        <title>Genome sequence of Rhodobacteraceae bacterium Lw-13e.</title>
        <authorList>
            <person name="Poehlein A."/>
            <person name="Wolter L."/>
            <person name="Daniel R."/>
            <person name="Brinkhoff T."/>
        </authorList>
    </citation>
    <scope>NUCLEOTIDE SEQUENCE [LARGE SCALE GENOMIC DNA]</scope>
    <source>
        <strain evidence="1 2">Lw-13e</strain>
    </source>
</reference>
<evidence type="ECO:0008006" key="3">
    <source>
        <dbReference type="Google" id="ProtNLM"/>
    </source>
</evidence>
<dbReference type="AlphaFoldDB" id="A0A418SJA8"/>
<evidence type="ECO:0000313" key="2">
    <source>
        <dbReference type="Proteomes" id="UP000283786"/>
    </source>
</evidence>
<dbReference type="KEGG" id="palw:PSAL_014300"/>
<dbReference type="RefSeq" id="WP_231388642.1">
    <property type="nucleotide sequence ID" value="NZ_CP060436.1"/>
</dbReference>
<gene>
    <name evidence="1" type="ORF">PSAL_014300</name>
</gene>